<reference evidence="1" key="1">
    <citation type="submission" date="2021-08" db="EMBL/GenBank/DDBJ databases">
        <authorList>
            <person name="Nwanade C."/>
            <person name="Wang M."/>
            <person name="Masoudi A."/>
            <person name="Yu Z."/>
            <person name="Liu J."/>
        </authorList>
    </citation>
    <scope>NUCLEOTIDE SEQUENCE</scope>
    <source>
        <strain evidence="1">S122</strain>
    </source>
</reference>
<dbReference type="KEGG" id="lcae:K3721_01335"/>
<dbReference type="Proteomes" id="UP001058713">
    <property type="component" value="Chromosome"/>
</dbReference>
<dbReference type="EMBL" id="CP081070">
    <property type="protein sequence ID" value="UWQ54210.1"/>
    <property type="molecule type" value="Genomic_DNA"/>
</dbReference>
<organism evidence="1 2">
    <name type="scientific">Leisingera caerulea</name>
    <name type="common">Phaeobacter caeruleus</name>
    <dbReference type="NCBI Taxonomy" id="506591"/>
    <lineage>
        <taxon>Bacteria</taxon>
        <taxon>Pseudomonadati</taxon>
        <taxon>Pseudomonadota</taxon>
        <taxon>Alphaproteobacteria</taxon>
        <taxon>Rhodobacterales</taxon>
        <taxon>Roseobacteraceae</taxon>
        <taxon>Leisingera</taxon>
    </lineage>
</organism>
<accession>A0A9Q9HL70</accession>
<gene>
    <name evidence="1" type="ORF">K3721_01335</name>
</gene>
<sequence>MPLMTLTDLPDAPDRDTPFYARIEAAAGQAGLAVYGALHPRRQPVKALEGGTLVLLGTDQAFWPCFTASPEYRDGRPDPVDRWSQRVIGALAETLGGCAHYPFGGPPYTPFINWALATGRFFTSPSQMMVHDQAGLMISLRGALHFEQEFDIPPPPLAESPCHSCRSRPCLAACPAAALADGGPYDLAACHDYLDTSAGAGCMTGGCLARRACPLSRTAGRDPGQTAHHMRHFHPQ</sequence>
<evidence type="ECO:0000313" key="2">
    <source>
        <dbReference type="Proteomes" id="UP001058713"/>
    </source>
</evidence>
<protein>
    <submittedName>
        <fullName evidence="1">Ferredoxin</fullName>
    </submittedName>
</protein>
<evidence type="ECO:0000313" key="1">
    <source>
        <dbReference type="EMBL" id="UWQ54210.1"/>
    </source>
</evidence>
<proteinExistence type="predicted"/>
<dbReference type="AlphaFoldDB" id="A0A9Q9HL70"/>
<name>A0A9Q9HL70_LEICA</name>